<dbReference type="EMBL" id="JAINUG010001514">
    <property type="protein sequence ID" value="KAJ8355229.1"/>
    <property type="molecule type" value="Genomic_DNA"/>
</dbReference>
<reference evidence="2" key="1">
    <citation type="journal article" date="2023" name="Science">
        <title>Genome structures resolve the early diversification of teleost fishes.</title>
        <authorList>
            <person name="Parey E."/>
            <person name="Louis A."/>
            <person name="Montfort J."/>
            <person name="Bouchez O."/>
            <person name="Roques C."/>
            <person name="Iampietro C."/>
            <person name="Lluch J."/>
            <person name="Castinel A."/>
            <person name="Donnadieu C."/>
            <person name="Desvignes T."/>
            <person name="Floi Bucao C."/>
            <person name="Jouanno E."/>
            <person name="Wen M."/>
            <person name="Mejri S."/>
            <person name="Dirks R."/>
            <person name="Jansen H."/>
            <person name="Henkel C."/>
            <person name="Chen W.J."/>
            <person name="Zahm M."/>
            <person name="Cabau C."/>
            <person name="Klopp C."/>
            <person name="Thompson A.W."/>
            <person name="Robinson-Rechavi M."/>
            <person name="Braasch I."/>
            <person name="Lecointre G."/>
            <person name="Bobe J."/>
            <person name="Postlethwait J.H."/>
            <person name="Berthelot C."/>
            <person name="Roest Crollius H."/>
            <person name="Guiguen Y."/>
        </authorList>
    </citation>
    <scope>NUCLEOTIDE SEQUENCE</scope>
    <source>
        <strain evidence="2">NC1722</strain>
    </source>
</reference>
<feature type="compositionally biased region" description="Polar residues" evidence="1">
    <location>
        <begin position="261"/>
        <end position="274"/>
    </location>
</feature>
<keyword evidence="3" id="KW-1185">Reference proteome</keyword>
<evidence type="ECO:0000313" key="3">
    <source>
        <dbReference type="Proteomes" id="UP001221898"/>
    </source>
</evidence>
<dbReference type="AlphaFoldDB" id="A0AAD7R1E1"/>
<evidence type="ECO:0000256" key="1">
    <source>
        <dbReference type="SAM" id="MobiDB-lite"/>
    </source>
</evidence>
<gene>
    <name evidence="2" type="ORF">AAFF_G00084320</name>
</gene>
<evidence type="ECO:0000313" key="2">
    <source>
        <dbReference type="EMBL" id="KAJ8355229.1"/>
    </source>
</evidence>
<organism evidence="2 3">
    <name type="scientific">Aldrovandia affinis</name>
    <dbReference type="NCBI Taxonomy" id="143900"/>
    <lineage>
        <taxon>Eukaryota</taxon>
        <taxon>Metazoa</taxon>
        <taxon>Chordata</taxon>
        <taxon>Craniata</taxon>
        <taxon>Vertebrata</taxon>
        <taxon>Euteleostomi</taxon>
        <taxon>Actinopterygii</taxon>
        <taxon>Neopterygii</taxon>
        <taxon>Teleostei</taxon>
        <taxon>Notacanthiformes</taxon>
        <taxon>Halosauridae</taxon>
        <taxon>Aldrovandia</taxon>
    </lineage>
</organism>
<name>A0AAD7R1E1_9TELE</name>
<dbReference type="Proteomes" id="UP001221898">
    <property type="component" value="Unassembled WGS sequence"/>
</dbReference>
<sequence>MMKSYMNRVACSSDSERSDLIMSRLAGRARDVVKVSLRSCPRVSPAELPTTIVDILKRNFSEITFSSMPMKDFYATMPRDSESVMDYWIRLNKAIDVADECLRRRGKGVEDPSAEVVMMFICHCPDPGLAVYFQFKPVELWTAAEVQERLDGHVRSLRSTAACAQHAVNISTCTHESTVPAPHCGMQHQLPVVVTPPLVSPTPATACAPVPSQPQQLPGWAAQSLSSPPVPTADANVQQVAALFDKVLSLCTASLANAGQAPHQSQTYSRQPWDSSRRPGGYSRGPQHTRVQPSSPCTVCARVCGLGEVAEQVSYLTREHRYGGANFGTLDTQKYSGGTCCDTHVGGDRWIPVKVLNPTQRAITLRRNAKIADVFPCLAVEDLPITQGLCRSQCGLSDPPTASPRSAGDPVQLLKDCGLVDINVDGCEVSESCRRKLAELVLSYQDVFSRAKLDCGEAKEFVHRIRL</sequence>
<protein>
    <submittedName>
        <fullName evidence="2">Uncharacterized protein</fullName>
    </submittedName>
</protein>
<accession>A0AAD7R1E1</accession>
<comment type="caution">
    <text evidence="2">The sequence shown here is derived from an EMBL/GenBank/DDBJ whole genome shotgun (WGS) entry which is preliminary data.</text>
</comment>
<proteinExistence type="predicted"/>
<feature type="region of interest" description="Disordered" evidence="1">
    <location>
        <begin position="261"/>
        <end position="295"/>
    </location>
</feature>